<sequence length="484" mass="53710">MAHGKKLSLVVPVFASIYRGLKEISTSSNLSVANIIFPIHYVYSWLGEYFGTHEYVDWWPSQRLNTSQGNLCIILKKTKQNSTSISSKGASDQSKEKSHPSSKSQVKSNDTLQVAKTSSKSKTSKDRDVPTKSKLRRLTLASKATSPAPKVGHGSSGTNELHVLSNNGNDQTSNLEMPCDEISHLYALPDGVGRPNASLSPTDHHWNRPKRKAQELDDVCCGSNSASLFELVKQLDLQELYGDDLNNGAVADFTVDLNDLDAAAKDFHSSINDDQPSLEVVPPRKSHSNDVMPSLEVVLPRKSPSRPLRPGAPTLEPQETIYHTKSTFVSEMWGALCGWITQFSLEDHVENFFKSYAKYDTLRSSKMTKESHEKALSDAQRRLNGAKLAHEKLDGSMDKLQATLADVEKDLKALTSKKKKVTALINKYKEKLSKSQENVTITEGEIYTIEANNVMFNDEVERIAKLEGAVEKSRQGIISFKLFP</sequence>
<feature type="region of interest" description="Disordered" evidence="2">
    <location>
        <begin position="83"/>
        <end position="176"/>
    </location>
</feature>
<dbReference type="PANTHER" id="PTHR36607">
    <property type="entry name" value="1,2-DIHYDROXY-3-KETO-5-METHYLTHIOPENTENE DIOXYGENASE 4"/>
    <property type="match status" value="1"/>
</dbReference>
<feature type="region of interest" description="Disordered" evidence="2">
    <location>
        <begin position="193"/>
        <end position="215"/>
    </location>
</feature>
<dbReference type="Proteomes" id="UP000826656">
    <property type="component" value="Unassembled WGS sequence"/>
</dbReference>
<feature type="compositionally biased region" description="Polar residues" evidence="2">
    <location>
        <begin position="83"/>
        <end position="92"/>
    </location>
</feature>
<proteinExistence type="predicted"/>
<dbReference type="PANTHER" id="PTHR36607:SF20">
    <property type="entry name" value="AMINOTRANSFERASE-LIKE PLANT MOBILE DOMAIN-CONTAINING PROTEIN"/>
    <property type="match status" value="1"/>
</dbReference>
<accession>A0ABQ7VCD4</accession>
<feature type="compositionally biased region" description="Polar residues" evidence="2">
    <location>
        <begin position="156"/>
        <end position="175"/>
    </location>
</feature>
<organism evidence="3 4">
    <name type="scientific">Solanum tuberosum</name>
    <name type="common">Potato</name>
    <dbReference type="NCBI Taxonomy" id="4113"/>
    <lineage>
        <taxon>Eukaryota</taxon>
        <taxon>Viridiplantae</taxon>
        <taxon>Streptophyta</taxon>
        <taxon>Embryophyta</taxon>
        <taxon>Tracheophyta</taxon>
        <taxon>Spermatophyta</taxon>
        <taxon>Magnoliopsida</taxon>
        <taxon>eudicotyledons</taxon>
        <taxon>Gunneridae</taxon>
        <taxon>Pentapetalae</taxon>
        <taxon>asterids</taxon>
        <taxon>lamiids</taxon>
        <taxon>Solanales</taxon>
        <taxon>Solanaceae</taxon>
        <taxon>Solanoideae</taxon>
        <taxon>Solaneae</taxon>
        <taxon>Solanum</taxon>
    </lineage>
</organism>
<name>A0ABQ7VCD4_SOLTU</name>
<evidence type="ECO:0000256" key="1">
    <source>
        <dbReference type="SAM" id="Coils"/>
    </source>
</evidence>
<comment type="caution">
    <text evidence="3">The sequence shown here is derived from an EMBL/GenBank/DDBJ whole genome shotgun (WGS) entry which is preliminary data.</text>
</comment>
<evidence type="ECO:0000313" key="3">
    <source>
        <dbReference type="EMBL" id="KAH0761199.1"/>
    </source>
</evidence>
<dbReference type="EMBL" id="JAIVGD010000013">
    <property type="protein sequence ID" value="KAH0761199.1"/>
    <property type="molecule type" value="Genomic_DNA"/>
</dbReference>
<feature type="compositionally biased region" description="Polar residues" evidence="2">
    <location>
        <begin position="101"/>
        <end position="115"/>
    </location>
</feature>
<protein>
    <submittedName>
        <fullName evidence="3">Uncharacterized protein</fullName>
    </submittedName>
</protein>
<gene>
    <name evidence="3" type="ORF">KY290_017272</name>
</gene>
<keyword evidence="1" id="KW-0175">Coiled coil</keyword>
<evidence type="ECO:0000256" key="2">
    <source>
        <dbReference type="SAM" id="MobiDB-lite"/>
    </source>
</evidence>
<feature type="coiled-coil region" evidence="1">
    <location>
        <begin position="369"/>
        <end position="445"/>
    </location>
</feature>
<keyword evidence="4" id="KW-1185">Reference proteome</keyword>
<evidence type="ECO:0000313" key="4">
    <source>
        <dbReference type="Proteomes" id="UP000826656"/>
    </source>
</evidence>
<reference evidence="3 4" key="1">
    <citation type="journal article" date="2021" name="bioRxiv">
        <title>Chromosome-scale and haplotype-resolved genome assembly of a tetraploid potato cultivar.</title>
        <authorList>
            <person name="Sun H."/>
            <person name="Jiao W.-B."/>
            <person name="Krause K."/>
            <person name="Campoy J.A."/>
            <person name="Goel M."/>
            <person name="Folz-Donahue K."/>
            <person name="Kukat C."/>
            <person name="Huettel B."/>
            <person name="Schneeberger K."/>
        </authorList>
    </citation>
    <scope>NUCLEOTIDE SEQUENCE [LARGE SCALE GENOMIC DNA]</scope>
    <source>
        <strain evidence="3">SolTubOtavaFocal</strain>
        <tissue evidence="3">Leaves</tissue>
    </source>
</reference>